<dbReference type="GO" id="GO:0042398">
    <property type="term" value="P:modified amino acid biosynthetic process"/>
    <property type="evidence" value="ECO:0007669"/>
    <property type="project" value="InterPro"/>
</dbReference>
<comment type="catalytic activity">
    <reaction evidence="4 5">
        <text>L-cysteine + L-glutamate + ATP = gamma-L-glutamyl-L-cysteine + ADP + phosphate + H(+)</text>
        <dbReference type="Rhea" id="RHEA:13285"/>
        <dbReference type="ChEBI" id="CHEBI:15378"/>
        <dbReference type="ChEBI" id="CHEBI:29985"/>
        <dbReference type="ChEBI" id="CHEBI:30616"/>
        <dbReference type="ChEBI" id="CHEBI:35235"/>
        <dbReference type="ChEBI" id="CHEBI:43474"/>
        <dbReference type="ChEBI" id="CHEBI:58173"/>
        <dbReference type="ChEBI" id="CHEBI:456216"/>
        <dbReference type="EC" id="6.3.2.2"/>
    </reaction>
</comment>
<evidence type="ECO:0000256" key="1">
    <source>
        <dbReference type="ARBA" id="ARBA00022598"/>
    </source>
</evidence>
<dbReference type="GO" id="GO:0005524">
    <property type="term" value="F:ATP binding"/>
    <property type="evidence" value="ECO:0007669"/>
    <property type="project" value="UniProtKB-KW"/>
</dbReference>
<dbReference type="PANTHER" id="PTHR36510">
    <property type="entry name" value="GLUTAMATE--CYSTEINE LIGASE 2-RELATED"/>
    <property type="match status" value="1"/>
</dbReference>
<comment type="similarity">
    <text evidence="5">Belongs to the glutamate--cysteine ligase type 2 family. YbdK subfamily.</text>
</comment>
<accession>A0A326UQP2</accession>
<keyword evidence="2 5" id="KW-0547">Nucleotide-binding</keyword>
<dbReference type="AlphaFoldDB" id="A0A326UQP2"/>
<dbReference type="InterPro" id="IPR006336">
    <property type="entry name" value="GCS2"/>
</dbReference>
<dbReference type="Pfam" id="PF04107">
    <property type="entry name" value="GCS2"/>
    <property type="match status" value="1"/>
</dbReference>
<name>A0A326UQP2_THEHA</name>
<dbReference type="HAMAP" id="MF_01609">
    <property type="entry name" value="Glu_cys_ligase_2"/>
    <property type="match status" value="1"/>
</dbReference>
<comment type="function">
    <text evidence="5">ATP-dependent carboxylate-amine ligase which exhibits weak glutamate--cysteine ligase activity.</text>
</comment>
<organism evidence="6 7">
    <name type="scientific">Thermosporothrix hazakensis</name>
    <dbReference type="NCBI Taxonomy" id="644383"/>
    <lineage>
        <taxon>Bacteria</taxon>
        <taxon>Bacillati</taxon>
        <taxon>Chloroflexota</taxon>
        <taxon>Ktedonobacteria</taxon>
        <taxon>Ktedonobacterales</taxon>
        <taxon>Thermosporotrichaceae</taxon>
        <taxon>Thermosporothrix</taxon>
    </lineage>
</organism>
<evidence type="ECO:0000256" key="4">
    <source>
        <dbReference type="ARBA" id="ARBA00048819"/>
    </source>
</evidence>
<reference evidence="6 7" key="1">
    <citation type="submission" date="2018-06" db="EMBL/GenBank/DDBJ databases">
        <title>Genomic Encyclopedia of Archaeal and Bacterial Type Strains, Phase II (KMG-II): from individual species to whole genera.</title>
        <authorList>
            <person name="Goeker M."/>
        </authorList>
    </citation>
    <scope>NUCLEOTIDE SEQUENCE [LARGE SCALE GENOMIC DNA]</scope>
    <source>
        <strain evidence="6 7">ATCC BAA-1881</strain>
    </source>
</reference>
<dbReference type="InterPro" id="IPR014746">
    <property type="entry name" value="Gln_synth/guanido_kin_cat_dom"/>
</dbReference>
<evidence type="ECO:0000256" key="2">
    <source>
        <dbReference type="ARBA" id="ARBA00022741"/>
    </source>
</evidence>
<keyword evidence="3 5" id="KW-0067">ATP-binding</keyword>
<dbReference type="Gene3D" id="3.30.590.20">
    <property type="match status" value="1"/>
</dbReference>
<dbReference type="Proteomes" id="UP000248806">
    <property type="component" value="Unassembled WGS sequence"/>
</dbReference>
<protein>
    <recommendedName>
        <fullName evidence="5">Putative glutamate--cysteine ligase 2</fullName>
        <ecNumber evidence="5">6.3.2.2</ecNumber>
    </recommendedName>
    <alternativeName>
        <fullName evidence="5">Gamma-glutamylcysteine synthetase 2</fullName>
        <shortName evidence="5">GCS 2</shortName>
        <shortName evidence="5">Gamma-GCS 2</shortName>
    </alternativeName>
</protein>
<proteinExistence type="inferred from homology"/>
<keyword evidence="1 5" id="KW-0436">Ligase</keyword>
<sequence>MVMNKRIDLMAQQKPARREKPHRFTIGIEEEFQTVERDSGNLCSSAPYILDKGAPYFQEQIKPEMLQSTVEFISSVLPDIEAARKELCTARALLTRLIKDQNLAIVSAGTHPTAHWRAEQRTEKERYAELEEEYQDVGRAILIFGLHVHVAIPDKEQAIRVMNRARTWLPHLLALSSNSPFWKGHLTGLKSYRSVVWSRFPRSGLPDILPSWAHFDSYVQKLVKLDCIDNGKKIWWDIRPHAFFDTLEFRICDMPATIEDTLGIAALCQALVARLVRAEERGEDIPVLASDLIAENKWRAMRYGLEAEMLDFVRERKLSLRDSVRELLDFVDEVVDELGSRREMTYLRALLDDPQGTGADRQIAVFRESGGNITSVQRFLVEQTMRGVELTEADLSSPMFHFMMHEHMS</sequence>
<dbReference type="SUPFAM" id="SSF55931">
    <property type="entry name" value="Glutamine synthetase/guanido kinase"/>
    <property type="match status" value="1"/>
</dbReference>
<evidence type="ECO:0000256" key="3">
    <source>
        <dbReference type="ARBA" id="ARBA00022840"/>
    </source>
</evidence>
<dbReference type="InterPro" id="IPR011793">
    <property type="entry name" value="YbdK"/>
</dbReference>
<dbReference type="PANTHER" id="PTHR36510:SF1">
    <property type="entry name" value="GLUTAMATE--CYSTEINE LIGASE 2-RELATED"/>
    <property type="match status" value="1"/>
</dbReference>
<evidence type="ECO:0000313" key="7">
    <source>
        <dbReference type="Proteomes" id="UP000248806"/>
    </source>
</evidence>
<keyword evidence="7" id="KW-1185">Reference proteome</keyword>
<dbReference type="NCBIfam" id="NF010039">
    <property type="entry name" value="PRK13515.1"/>
    <property type="match status" value="1"/>
</dbReference>
<evidence type="ECO:0000313" key="6">
    <source>
        <dbReference type="EMBL" id="PZW36369.1"/>
    </source>
</evidence>
<gene>
    <name evidence="6" type="ORF">EI42_00543</name>
</gene>
<comment type="caution">
    <text evidence="6">The sequence shown here is derived from an EMBL/GenBank/DDBJ whole genome shotgun (WGS) entry which is preliminary data.</text>
</comment>
<dbReference type="InterPro" id="IPR050141">
    <property type="entry name" value="GCL_type2/YbdK_subfam"/>
</dbReference>
<evidence type="ECO:0000256" key="5">
    <source>
        <dbReference type="HAMAP-Rule" id="MF_01609"/>
    </source>
</evidence>
<dbReference type="NCBIfam" id="TIGR02050">
    <property type="entry name" value="gshA_cyan_rel"/>
    <property type="match status" value="1"/>
</dbReference>
<dbReference type="GO" id="GO:0004357">
    <property type="term" value="F:glutamate-cysteine ligase activity"/>
    <property type="evidence" value="ECO:0007669"/>
    <property type="project" value="UniProtKB-EC"/>
</dbReference>
<dbReference type="RefSeq" id="WP_246046308.1">
    <property type="nucleotide sequence ID" value="NZ_BIFX01000001.1"/>
</dbReference>
<dbReference type="EC" id="6.3.2.2" evidence="5"/>
<dbReference type="EMBL" id="QKUF01000001">
    <property type="protein sequence ID" value="PZW36369.1"/>
    <property type="molecule type" value="Genomic_DNA"/>
</dbReference>